<dbReference type="KEGG" id="pau:PA14_21130"/>
<dbReference type="RefSeq" id="WP_003138283.1">
    <property type="nucleotide sequence ID" value="NC_008463.1"/>
</dbReference>
<gene>
    <name evidence="3" type="ordered locus">PA14_21130</name>
</gene>
<keyword evidence="2" id="KW-0732">Signal</keyword>
<feature type="chain" id="PRO_5030007669" evidence="2">
    <location>
        <begin position="26"/>
        <end position="242"/>
    </location>
</feature>
<evidence type="ECO:0000256" key="1">
    <source>
        <dbReference type="SAM" id="MobiDB-lite"/>
    </source>
</evidence>
<dbReference type="Proteomes" id="UP000000653">
    <property type="component" value="Chromosome"/>
</dbReference>
<feature type="region of interest" description="Disordered" evidence="1">
    <location>
        <begin position="212"/>
        <end position="242"/>
    </location>
</feature>
<name>A0A0H2ZE45_PSEAB</name>
<proteinExistence type="predicted"/>
<dbReference type="HOGENOM" id="CLU_073590_0_0_6"/>
<evidence type="ECO:0000256" key="2">
    <source>
        <dbReference type="SAM" id="SignalP"/>
    </source>
</evidence>
<sequence length="242" mass="25879">MRTPLLSALLLGLLALGGCSLPQQQAGAPTEQRLGTQWGEGVASPVTSVALRRLSEQPVDRRQVFYSASRFDGRAIKELPLAKGRVGFAVLDEDGGKFDLVQHRSTLQLQGREGQRYRLWLNNLGGATYEVVATVDGLDVLNGQPGSLKNRGYVLEPGENLVIEGFRKSEREVAAFRFASPDDAYASNSAAGDSRNLGVIGVALFELDAPASGREAPADGPQAFPADARNGGGYAPPPRYRD</sequence>
<dbReference type="EMBL" id="CP000438">
    <property type="protein sequence ID" value="ABJ12568.1"/>
    <property type="molecule type" value="Genomic_DNA"/>
</dbReference>
<dbReference type="AlphaFoldDB" id="A0A0H2ZE45"/>
<organism evidence="3 4">
    <name type="scientific">Pseudomonas aeruginosa (strain UCBPP-PA14)</name>
    <dbReference type="NCBI Taxonomy" id="208963"/>
    <lineage>
        <taxon>Bacteria</taxon>
        <taxon>Pseudomonadati</taxon>
        <taxon>Pseudomonadota</taxon>
        <taxon>Gammaproteobacteria</taxon>
        <taxon>Pseudomonadales</taxon>
        <taxon>Pseudomonadaceae</taxon>
        <taxon>Pseudomonas</taxon>
    </lineage>
</organism>
<protein>
    <submittedName>
        <fullName evidence="3">Putative outer membrane lipoprotein</fullName>
    </submittedName>
</protein>
<accession>A0A0H2ZE45</accession>
<keyword evidence="3" id="KW-0449">Lipoprotein</keyword>
<feature type="signal peptide" evidence="2">
    <location>
        <begin position="1"/>
        <end position="25"/>
    </location>
</feature>
<dbReference type="PROSITE" id="PS51257">
    <property type="entry name" value="PROKAR_LIPOPROTEIN"/>
    <property type="match status" value="1"/>
</dbReference>
<dbReference type="BioCyc" id="PAER208963:G1G74-1746-MONOMER"/>
<evidence type="ECO:0000313" key="4">
    <source>
        <dbReference type="Proteomes" id="UP000000653"/>
    </source>
</evidence>
<reference evidence="3 4" key="1">
    <citation type="journal article" date="2006" name="Genome Biol.">
        <title>Genomic analysis reveals that Pseudomonas aeruginosa virulence is combinatorial.</title>
        <authorList>
            <person name="Lee D.G."/>
            <person name="Urbach J.M."/>
            <person name="Wu G."/>
            <person name="Liberati N.T."/>
            <person name="Feinbaum R.L."/>
            <person name="Miyata S."/>
            <person name="Diggins L.T."/>
            <person name="He J."/>
            <person name="Saucier M."/>
            <person name="Deziel E."/>
            <person name="Friedman L."/>
            <person name="Li L."/>
            <person name="Grills G."/>
            <person name="Montgomery K."/>
            <person name="Kucherlapati R."/>
            <person name="Rahme L.G."/>
            <person name="Ausubel F.M."/>
        </authorList>
    </citation>
    <scope>NUCLEOTIDE SEQUENCE [LARGE SCALE GENOMIC DNA]</scope>
    <source>
        <strain evidence="3 4">UCBPP-PA14</strain>
    </source>
</reference>
<evidence type="ECO:0000313" key="3">
    <source>
        <dbReference type="EMBL" id="ABJ12568.1"/>
    </source>
</evidence>